<evidence type="ECO:0000313" key="1">
    <source>
        <dbReference type="EMBL" id="MDO3675421.1"/>
    </source>
</evidence>
<proteinExistence type="predicted"/>
<gene>
    <name evidence="1" type="ORF">Q3C12_00275</name>
</gene>
<protein>
    <submittedName>
        <fullName evidence="1">Uncharacterized protein</fullName>
    </submittedName>
</protein>
<sequence length="323" mass="35967">MFTYAYVHGYNEQANGLKGTLEFELILRQKRDQLDSIRCSSGESTIQDLTNKKEKPVSLLAYSGSTPFENSSQYQSMNVLKDAVLGSLNNTKDWVTEKADQARGINNTLSEMDSGYKMFIGDDINAILDPNLAPKEKAQEIVGIPVFGKLGKWMGNGRIVGSIVKDGNNIKYTNPSGNVLSWGEQHPKNINRDIENTKDSKDVGKATESKVAAFVKENKEVTGYAQGIKRADNSPAGDLDIVTKDEIIEVKKSLKAVTDVEQFDKYIDKAHPDFLNPEQKRVILYIDKELTNLHPNDVKKIEAIKSKGIIIVNSLDELKEVLK</sequence>
<dbReference type="RefSeq" id="WP_302876933.1">
    <property type="nucleotide sequence ID" value="NZ_JAUMKJ010000001.1"/>
</dbReference>
<keyword evidence="2" id="KW-1185">Reference proteome</keyword>
<reference evidence="1" key="1">
    <citation type="submission" date="2023-07" db="EMBL/GenBank/DDBJ databases">
        <authorList>
            <person name="Aktuganov G."/>
            <person name="Boyko T."/>
            <person name="Delegan Y."/>
            <person name="Galimzianova N."/>
            <person name="Gilvanova E."/>
            <person name="Korobov V."/>
            <person name="Kuzmina L."/>
            <person name="Melentiev A."/>
            <person name="Milman P."/>
            <person name="Ryabova A."/>
            <person name="Stupak E."/>
            <person name="Yasakov T."/>
            <person name="Zharikova N."/>
            <person name="Zhurenko E."/>
        </authorList>
    </citation>
    <scope>NUCLEOTIDE SEQUENCE</scope>
    <source>
        <strain evidence="1">IB-739</strain>
    </source>
</reference>
<evidence type="ECO:0000313" key="2">
    <source>
        <dbReference type="Proteomes" id="UP001168883"/>
    </source>
</evidence>
<dbReference type="Proteomes" id="UP001168883">
    <property type="component" value="Unassembled WGS sequence"/>
</dbReference>
<organism evidence="1 2">
    <name type="scientific">Paenibacillus ehimensis</name>
    <dbReference type="NCBI Taxonomy" id="79264"/>
    <lineage>
        <taxon>Bacteria</taxon>
        <taxon>Bacillati</taxon>
        <taxon>Bacillota</taxon>
        <taxon>Bacilli</taxon>
        <taxon>Bacillales</taxon>
        <taxon>Paenibacillaceae</taxon>
        <taxon>Paenibacillus</taxon>
    </lineage>
</organism>
<comment type="caution">
    <text evidence="1">The sequence shown here is derived from an EMBL/GenBank/DDBJ whole genome shotgun (WGS) entry which is preliminary data.</text>
</comment>
<name>A0ABT8V1Y5_9BACL</name>
<dbReference type="EMBL" id="JAUMKJ010000001">
    <property type="protein sequence ID" value="MDO3675421.1"/>
    <property type="molecule type" value="Genomic_DNA"/>
</dbReference>
<accession>A0ABT8V1Y5</accession>